<protein>
    <recommendedName>
        <fullName evidence="1">LSDAT prokaryote domain-containing protein</fullName>
    </recommendedName>
</protein>
<keyword evidence="3" id="KW-1185">Reference proteome</keyword>
<dbReference type="RefSeq" id="WP_195132112.1">
    <property type="nucleotide sequence ID" value="NZ_JADLQX010000021.1"/>
</dbReference>
<sequence length="233" mass="23530">MTGPEIVRVDSRTVLGAQLEHAGIDLNRPVLVVVGGAAGMDSEVARALTGLCSNLLVPMLDRLGTAVVDGGTDVGVMQLMGQARASARASFPLIGVAADRTVTLPGQRRGSPGSAPAEPRHSHLVIVPGGTWGDESSWLAATATVIAGDRPSATLLINGGTIAYTDVLYSLEAGRPTVVLAGSGRAADDIARARTEPSTGTPAAAIAESPLTQVISLSEPALVLASITGILTA</sequence>
<dbReference type="Pfam" id="PF18171">
    <property type="entry name" value="LSDAT_prok"/>
    <property type="match status" value="1"/>
</dbReference>
<proteinExistence type="predicted"/>
<dbReference type="Proteomes" id="UP000702209">
    <property type="component" value="Unassembled WGS sequence"/>
</dbReference>
<dbReference type="EMBL" id="JADLQX010000021">
    <property type="protein sequence ID" value="MBF6300894.1"/>
    <property type="molecule type" value="Genomic_DNA"/>
</dbReference>
<reference evidence="2 3" key="1">
    <citation type="submission" date="2020-10" db="EMBL/GenBank/DDBJ databases">
        <title>Identification of Nocardia species via Next-generation sequencing and recognition of intraspecies genetic diversity.</title>
        <authorList>
            <person name="Li P."/>
            <person name="Li P."/>
            <person name="Lu B."/>
        </authorList>
    </citation>
    <scope>NUCLEOTIDE SEQUENCE [LARGE SCALE GENOMIC DNA]</scope>
    <source>
        <strain evidence="2 3">BJ06-0157</strain>
    </source>
</reference>
<organism evidence="2 3">
    <name type="scientific">Nocardia amamiensis</name>
    <dbReference type="NCBI Taxonomy" id="404578"/>
    <lineage>
        <taxon>Bacteria</taxon>
        <taxon>Bacillati</taxon>
        <taxon>Actinomycetota</taxon>
        <taxon>Actinomycetes</taxon>
        <taxon>Mycobacteriales</taxon>
        <taxon>Nocardiaceae</taxon>
        <taxon>Nocardia</taxon>
    </lineage>
</organism>
<accession>A0ABS0CWA9</accession>
<dbReference type="InterPro" id="IPR041482">
    <property type="entry name" value="LSDAT_prok"/>
</dbReference>
<gene>
    <name evidence="2" type="ORF">IU459_25600</name>
</gene>
<evidence type="ECO:0000259" key="1">
    <source>
        <dbReference type="Pfam" id="PF18171"/>
    </source>
</evidence>
<feature type="domain" description="LSDAT prokaryote" evidence="1">
    <location>
        <begin position="28"/>
        <end position="223"/>
    </location>
</feature>
<name>A0ABS0CWA9_9NOCA</name>
<evidence type="ECO:0000313" key="3">
    <source>
        <dbReference type="Proteomes" id="UP000702209"/>
    </source>
</evidence>
<evidence type="ECO:0000313" key="2">
    <source>
        <dbReference type="EMBL" id="MBF6300894.1"/>
    </source>
</evidence>
<comment type="caution">
    <text evidence="2">The sequence shown here is derived from an EMBL/GenBank/DDBJ whole genome shotgun (WGS) entry which is preliminary data.</text>
</comment>